<protein>
    <submittedName>
        <fullName evidence="1">Uncharacterized protein</fullName>
    </submittedName>
</protein>
<accession>A0ABQ5KSD6</accession>
<reference evidence="1" key="1">
    <citation type="submission" date="2022-03" db="EMBL/GenBank/DDBJ databases">
        <title>Draft genome sequence of Aduncisulcus paluster, a free-living microaerophilic Fornicata.</title>
        <authorList>
            <person name="Yuyama I."/>
            <person name="Kume K."/>
            <person name="Tamura T."/>
            <person name="Inagaki Y."/>
            <person name="Hashimoto T."/>
        </authorList>
    </citation>
    <scope>NUCLEOTIDE SEQUENCE</scope>
    <source>
        <strain evidence="1">NY0171</strain>
    </source>
</reference>
<evidence type="ECO:0000313" key="2">
    <source>
        <dbReference type="Proteomes" id="UP001057375"/>
    </source>
</evidence>
<dbReference type="Proteomes" id="UP001057375">
    <property type="component" value="Unassembled WGS sequence"/>
</dbReference>
<evidence type="ECO:0000313" key="1">
    <source>
        <dbReference type="EMBL" id="GKT35375.1"/>
    </source>
</evidence>
<dbReference type="EMBL" id="BQXS01010977">
    <property type="protein sequence ID" value="GKT35375.1"/>
    <property type="molecule type" value="Genomic_DNA"/>
</dbReference>
<comment type="caution">
    <text evidence="1">The sequence shown here is derived from an EMBL/GenBank/DDBJ whole genome shotgun (WGS) entry which is preliminary data.</text>
</comment>
<gene>
    <name evidence="1" type="ORF">ADUPG1_008548</name>
</gene>
<organism evidence="1 2">
    <name type="scientific">Aduncisulcus paluster</name>
    <dbReference type="NCBI Taxonomy" id="2918883"/>
    <lineage>
        <taxon>Eukaryota</taxon>
        <taxon>Metamonada</taxon>
        <taxon>Carpediemonas-like organisms</taxon>
        <taxon>Aduncisulcus</taxon>
    </lineage>
</organism>
<sequence>MTSKFKLIHVYSVDSLADKDIKMICLNCHASLGHKQKRRCRRFWTEEDFICSCSSPKESILFGENTFRIFPFRDPESIFVFVNTDRYPNVKKIDIQCLVDRHFTIVTDQSEHSSEDSEFVGFEDDFGYLCDVPSSEDDLQADSVRTTSSTAILDDVEGVVDDSSSSRLRSSQESQLIFDQEVTFEDIHENLYRDQSKFQAMMISKVIKREISESLYTEISRSLKEELSRTHSRSQPDYAERECELIKGSLLLPSIRTLKAKLHSLITPISKIIEDDVVLPKIRGEDPVTFRLKYRWYTIYKHPLLRLIIEYLPLLSHISPYQRLIETANPSSYQLYKEALVKIREKFRVEDSMINEFPSFDTIEEYVTYCESNDIPPIIICPILIFMDGVATAKLGRSAISLVISLATISAEERQRNRSWQHICLVSEERALPATISVLNTLIADIKDLQSGVRVLLPSGKKIILVGYLFRIIGDSKQIKTNLCCHSAYFPCPWCLETGERLLLPSLSSDVLQRTCESLGRIETAGFVLKPETPNIPLFYHSLYAEKPLLIPDPFRLHAGDVLHILYIGLCSDMIKLLEKVLTKQQGTIFNERMMKLGLRTRLGNGLRDGNDSKLVQHYSSLCIFELDKYPPQRRTHTFSFLYDREVAYEAVESDLDTHINVRMPKISTIDDHRKLSFSHIVLLSAIANQFIHEAQVASTDSDCEKVIENYKIFLDILSPLCAKCDIFSTSAPIRKIKTHLLLHIKEWVRDGGSLYNYSAEAGERMNSSVFRLYRYIRTQSTSHMIGSLSLPFLLPDSDSTEAASIRFQRGKCYFFATEELDDSVIMVSSLCEDRNYVRGSIYTYHSPASIGHGVKQFNLFYIYSFSRLGIVCVSNINRLVHCSFAKDLKYTSIPGHYLIAPLRK</sequence>
<name>A0ABQ5KSD6_9EUKA</name>
<proteinExistence type="predicted"/>
<keyword evidence="2" id="KW-1185">Reference proteome</keyword>